<sequence length="63" mass="7285">MWSFMVKRGCFKLLVFGLIFLQEKVGGAIPKQQYSILCYHRIHNPTFSKGNSLECLFSCLNIK</sequence>
<accession>I3S228</accession>
<feature type="chain" id="PRO_5003678941" evidence="1">
    <location>
        <begin position="28"/>
        <end position="63"/>
    </location>
</feature>
<name>I3S228_LOTJA</name>
<protein>
    <submittedName>
        <fullName evidence="2">Uncharacterized protein</fullName>
    </submittedName>
</protein>
<dbReference type="AlphaFoldDB" id="I3S228"/>
<feature type="signal peptide" evidence="1">
    <location>
        <begin position="1"/>
        <end position="27"/>
    </location>
</feature>
<evidence type="ECO:0000313" key="2">
    <source>
        <dbReference type="EMBL" id="AFK34320.1"/>
    </source>
</evidence>
<dbReference type="EMBL" id="BT134525">
    <property type="protein sequence ID" value="AFK34320.1"/>
    <property type="molecule type" value="mRNA"/>
</dbReference>
<organism evidence="2">
    <name type="scientific">Lotus japonicus</name>
    <name type="common">Lotus corniculatus var. japonicus</name>
    <dbReference type="NCBI Taxonomy" id="34305"/>
    <lineage>
        <taxon>Eukaryota</taxon>
        <taxon>Viridiplantae</taxon>
        <taxon>Streptophyta</taxon>
        <taxon>Embryophyta</taxon>
        <taxon>Tracheophyta</taxon>
        <taxon>Spermatophyta</taxon>
        <taxon>Magnoliopsida</taxon>
        <taxon>eudicotyledons</taxon>
        <taxon>Gunneridae</taxon>
        <taxon>Pentapetalae</taxon>
        <taxon>rosids</taxon>
        <taxon>fabids</taxon>
        <taxon>Fabales</taxon>
        <taxon>Fabaceae</taxon>
        <taxon>Papilionoideae</taxon>
        <taxon>50 kb inversion clade</taxon>
        <taxon>NPAAA clade</taxon>
        <taxon>Hologalegina</taxon>
        <taxon>robinioid clade</taxon>
        <taxon>Loteae</taxon>
        <taxon>Lotus</taxon>
    </lineage>
</organism>
<reference evidence="2" key="1">
    <citation type="submission" date="2012-05" db="EMBL/GenBank/DDBJ databases">
        <authorList>
            <person name="Krishnakumar V."/>
            <person name="Cheung F."/>
            <person name="Xiao Y."/>
            <person name="Chan A."/>
            <person name="Moskal W.A."/>
            <person name="Town C.D."/>
        </authorList>
    </citation>
    <scope>NUCLEOTIDE SEQUENCE</scope>
</reference>
<evidence type="ECO:0000256" key="1">
    <source>
        <dbReference type="SAM" id="SignalP"/>
    </source>
</evidence>
<keyword evidence="1" id="KW-0732">Signal</keyword>
<proteinExistence type="evidence at transcript level"/>